<comment type="caution">
    <text evidence="1">The sequence shown here is derived from an EMBL/GenBank/DDBJ whole genome shotgun (WGS) entry which is preliminary data.</text>
</comment>
<protein>
    <submittedName>
        <fullName evidence="1">Uncharacterized protein</fullName>
    </submittedName>
</protein>
<evidence type="ECO:0000313" key="1">
    <source>
        <dbReference type="EMBL" id="POS81422.1"/>
    </source>
</evidence>
<gene>
    <name evidence="1" type="ORF">DHEL01_v200209</name>
</gene>
<reference evidence="1" key="1">
    <citation type="submission" date="2017-09" db="EMBL/GenBank/DDBJ databases">
        <title>Polyketide synthases of a Diaporthe helianthi virulent isolate.</title>
        <authorList>
            <person name="Baroncelli R."/>
        </authorList>
    </citation>
    <scope>NUCLEOTIDE SEQUENCE [LARGE SCALE GENOMIC DNA]</scope>
    <source>
        <strain evidence="1">7/96</strain>
    </source>
</reference>
<dbReference type="Proteomes" id="UP000094444">
    <property type="component" value="Unassembled WGS sequence"/>
</dbReference>
<dbReference type="InParanoid" id="A0A2P5IFZ2"/>
<keyword evidence="2" id="KW-1185">Reference proteome</keyword>
<organism evidence="1 2">
    <name type="scientific">Diaporthe helianthi</name>
    <dbReference type="NCBI Taxonomy" id="158607"/>
    <lineage>
        <taxon>Eukaryota</taxon>
        <taxon>Fungi</taxon>
        <taxon>Dikarya</taxon>
        <taxon>Ascomycota</taxon>
        <taxon>Pezizomycotina</taxon>
        <taxon>Sordariomycetes</taxon>
        <taxon>Sordariomycetidae</taxon>
        <taxon>Diaporthales</taxon>
        <taxon>Diaporthaceae</taxon>
        <taxon>Diaporthe</taxon>
    </lineage>
</organism>
<sequence length="100" mass="11279">MDMGCLFNNFQVIVATSSLRVNKYVASKSHPGALLTMSSVSEFRKEFKVHELARKSMELYQLGNELETLTLEVEMLREQCSSPMDTKFNTVAARTDARLG</sequence>
<dbReference type="EMBL" id="MAVT02000007">
    <property type="protein sequence ID" value="POS81422.1"/>
    <property type="molecule type" value="Genomic_DNA"/>
</dbReference>
<accession>A0A2P5IFZ2</accession>
<dbReference type="OrthoDB" id="5193321at2759"/>
<evidence type="ECO:0000313" key="2">
    <source>
        <dbReference type="Proteomes" id="UP000094444"/>
    </source>
</evidence>
<proteinExistence type="predicted"/>
<name>A0A2P5IFZ2_DIAHE</name>
<dbReference type="AlphaFoldDB" id="A0A2P5IFZ2"/>